<gene>
    <name evidence="2" type="ORF">SAMN06265337_2672</name>
</gene>
<evidence type="ECO:0000256" key="1">
    <source>
        <dbReference type="SAM" id="SignalP"/>
    </source>
</evidence>
<organism evidence="2 3">
    <name type="scientific">Hymenobacter gelipurpurascens</name>
    <dbReference type="NCBI Taxonomy" id="89968"/>
    <lineage>
        <taxon>Bacteria</taxon>
        <taxon>Pseudomonadati</taxon>
        <taxon>Bacteroidota</taxon>
        <taxon>Cytophagia</taxon>
        <taxon>Cytophagales</taxon>
        <taxon>Hymenobacteraceae</taxon>
        <taxon>Hymenobacter</taxon>
    </lineage>
</organism>
<dbReference type="AlphaFoldDB" id="A0A212UA05"/>
<keyword evidence="3" id="KW-1185">Reference proteome</keyword>
<dbReference type="EMBL" id="FYEW01000002">
    <property type="protein sequence ID" value="SNC75036.1"/>
    <property type="molecule type" value="Genomic_DNA"/>
</dbReference>
<name>A0A212UA05_9BACT</name>
<sequence>MKKLLCLFLLASGMHTALGQSATKQMVFTENIDRFWVAYDSIRTTTDRAKQHVSAIRAAESNEKVMLVFFTHSR</sequence>
<feature type="signal peptide" evidence="1">
    <location>
        <begin position="1"/>
        <end position="19"/>
    </location>
</feature>
<keyword evidence="1" id="KW-0732">Signal</keyword>
<accession>A0A212UA05</accession>
<evidence type="ECO:0000313" key="3">
    <source>
        <dbReference type="Proteomes" id="UP000198131"/>
    </source>
</evidence>
<dbReference type="Proteomes" id="UP000198131">
    <property type="component" value="Unassembled WGS sequence"/>
</dbReference>
<evidence type="ECO:0000313" key="2">
    <source>
        <dbReference type="EMBL" id="SNC75036.1"/>
    </source>
</evidence>
<reference evidence="3" key="1">
    <citation type="submission" date="2017-06" db="EMBL/GenBank/DDBJ databases">
        <authorList>
            <person name="Varghese N."/>
            <person name="Submissions S."/>
        </authorList>
    </citation>
    <scope>NUCLEOTIDE SEQUENCE [LARGE SCALE GENOMIC DNA]</scope>
    <source>
        <strain evidence="3">DSM 11116</strain>
    </source>
</reference>
<protein>
    <submittedName>
        <fullName evidence="2">Uncharacterized protein</fullName>
    </submittedName>
</protein>
<feature type="chain" id="PRO_5013256533" evidence="1">
    <location>
        <begin position="20"/>
        <end position="74"/>
    </location>
</feature>
<proteinExistence type="predicted"/>